<protein>
    <submittedName>
        <fullName evidence="2">Uncharacterized conserved protein YloU, alkaline shock protein (Asp23) family</fullName>
    </submittedName>
</protein>
<accession>A0A1G5AYJ5</accession>
<dbReference type="RefSeq" id="WP_026654842.1">
    <property type="nucleotide sequence ID" value="NZ_FMUR01000004.1"/>
</dbReference>
<gene>
    <name evidence="2" type="ORF">SAMN02910451_00432</name>
</gene>
<comment type="similarity">
    <text evidence="1">Belongs to the asp23 family.</text>
</comment>
<dbReference type="OrthoDB" id="9791482at2"/>
<dbReference type="Proteomes" id="UP000183047">
    <property type="component" value="Unassembled WGS sequence"/>
</dbReference>
<reference evidence="3" key="1">
    <citation type="submission" date="2016-10" db="EMBL/GenBank/DDBJ databases">
        <authorList>
            <person name="Varghese N."/>
            <person name="Submissions S."/>
        </authorList>
    </citation>
    <scope>NUCLEOTIDE SEQUENCE [LARGE SCALE GENOMIC DNA]</scope>
    <source>
        <strain evidence="3">XBD2006</strain>
    </source>
</reference>
<dbReference type="InterPro" id="IPR005531">
    <property type="entry name" value="Asp23"/>
</dbReference>
<dbReference type="EMBL" id="FMUR01000004">
    <property type="protein sequence ID" value="SCX82922.1"/>
    <property type="molecule type" value="Genomic_DNA"/>
</dbReference>
<evidence type="ECO:0000313" key="3">
    <source>
        <dbReference type="Proteomes" id="UP000183047"/>
    </source>
</evidence>
<dbReference type="PANTHER" id="PTHR34297">
    <property type="entry name" value="HYPOTHETICAL CYTOSOLIC PROTEIN-RELATED"/>
    <property type="match status" value="1"/>
</dbReference>
<dbReference type="Pfam" id="PF03780">
    <property type="entry name" value="Asp23"/>
    <property type="match status" value="1"/>
</dbReference>
<evidence type="ECO:0000256" key="1">
    <source>
        <dbReference type="ARBA" id="ARBA00005721"/>
    </source>
</evidence>
<name>A0A1G5AYJ5_9FIRM</name>
<organism evidence="2 3">
    <name type="scientific">Butyrivibrio hungatei</name>
    <dbReference type="NCBI Taxonomy" id="185008"/>
    <lineage>
        <taxon>Bacteria</taxon>
        <taxon>Bacillati</taxon>
        <taxon>Bacillota</taxon>
        <taxon>Clostridia</taxon>
        <taxon>Lachnospirales</taxon>
        <taxon>Lachnospiraceae</taxon>
        <taxon>Butyrivibrio</taxon>
    </lineage>
</organism>
<proteinExistence type="inferred from homology"/>
<dbReference type="STRING" id="185008.bhn_I1374"/>
<dbReference type="PANTHER" id="PTHR34297:SF2">
    <property type="entry name" value="ASP23_GLS24 FAMILY ENVELOPE STRESS RESPONSE PROTEIN"/>
    <property type="match status" value="1"/>
</dbReference>
<evidence type="ECO:0000313" key="2">
    <source>
        <dbReference type="EMBL" id="SCX82922.1"/>
    </source>
</evidence>
<sequence length="120" mass="12997">MKASSMNTHMGSISIDNEVIAQYAGAVAMECFGIVGMANVNVKDGLVSLLKIDSMTRGINVSLDANNKLILDFHVIVAYGVSISAVSDNLIDNVKYKVEEFTGLEIEKINIYIEGVRVID</sequence>
<keyword evidence="3" id="KW-1185">Reference proteome</keyword>
<dbReference type="AlphaFoldDB" id="A0A1G5AYJ5"/>